<organism evidence="5 6">
    <name type="scientific">Spirochaeta isovalerica</name>
    <dbReference type="NCBI Taxonomy" id="150"/>
    <lineage>
        <taxon>Bacteria</taxon>
        <taxon>Pseudomonadati</taxon>
        <taxon>Spirochaetota</taxon>
        <taxon>Spirochaetia</taxon>
        <taxon>Spirochaetales</taxon>
        <taxon>Spirochaetaceae</taxon>
        <taxon>Spirochaeta</taxon>
    </lineage>
</organism>
<dbReference type="PANTHER" id="PTHR43567:SF1">
    <property type="entry name" value="FLAVOREDOXIN"/>
    <property type="match status" value="1"/>
</dbReference>
<dbReference type="Pfam" id="PF01613">
    <property type="entry name" value="Flavin_Reduct"/>
    <property type="match status" value="1"/>
</dbReference>
<sequence>MNRQINSTPLLHGVPIVLLCAESEGKVDVTTIGDVAVMGLNPPLVGFSTHENHLITELIDRERKVTINIPEVTQMKEVDFCGIHSGRERDKASLFRLERTEGYVRTGDCPVNLHVKVLERVQIKQRVIYTGEVKATYVREDLIPEGKLDMRSLKSLHYGLDNRYYSIGGDIGTGYREGRDLS</sequence>
<keyword evidence="2" id="KW-0285">Flavoprotein</keyword>
<feature type="domain" description="Flavin reductase like" evidence="4">
    <location>
        <begin position="10"/>
        <end position="158"/>
    </location>
</feature>
<dbReference type="PANTHER" id="PTHR43567">
    <property type="entry name" value="FLAVOREDOXIN-RELATED-RELATED"/>
    <property type="match status" value="1"/>
</dbReference>
<dbReference type="GO" id="GO:0010181">
    <property type="term" value="F:FMN binding"/>
    <property type="evidence" value="ECO:0007669"/>
    <property type="project" value="InterPro"/>
</dbReference>
<evidence type="ECO:0000313" key="5">
    <source>
        <dbReference type="EMBL" id="MBB6480051.1"/>
    </source>
</evidence>
<evidence type="ECO:0000313" key="6">
    <source>
        <dbReference type="Proteomes" id="UP000587760"/>
    </source>
</evidence>
<dbReference type="SMART" id="SM00903">
    <property type="entry name" value="Flavin_Reduct"/>
    <property type="match status" value="1"/>
</dbReference>
<comment type="similarity">
    <text evidence="3">Belongs to the flavoredoxin family.</text>
</comment>
<evidence type="ECO:0000256" key="2">
    <source>
        <dbReference type="ARBA" id="ARBA00022630"/>
    </source>
</evidence>
<dbReference type="InterPro" id="IPR002563">
    <property type="entry name" value="Flavin_Rdtase-like_dom"/>
</dbReference>
<dbReference type="SUPFAM" id="SSF50475">
    <property type="entry name" value="FMN-binding split barrel"/>
    <property type="match status" value="1"/>
</dbReference>
<proteinExistence type="inferred from homology"/>
<dbReference type="InterPro" id="IPR052174">
    <property type="entry name" value="Flavoredoxin"/>
</dbReference>
<accession>A0A841R9L0</accession>
<comment type="cofactor">
    <cofactor evidence="1">
        <name>FMN</name>
        <dbReference type="ChEBI" id="CHEBI:58210"/>
    </cofactor>
</comment>
<keyword evidence="6" id="KW-1185">Reference proteome</keyword>
<dbReference type="GO" id="GO:0016646">
    <property type="term" value="F:oxidoreductase activity, acting on the CH-NH group of donors, NAD or NADP as acceptor"/>
    <property type="evidence" value="ECO:0007669"/>
    <property type="project" value="UniProtKB-ARBA"/>
</dbReference>
<evidence type="ECO:0000259" key="4">
    <source>
        <dbReference type="SMART" id="SM00903"/>
    </source>
</evidence>
<dbReference type="EMBL" id="JACHGJ010000002">
    <property type="protein sequence ID" value="MBB6480051.1"/>
    <property type="molecule type" value="Genomic_DNA"/>
</dbReference>
<dbReference type="RefSeq" id="WP_184745840.1">
    <property type="nucleotide sequence ID" value="NZ_JACHGJ010000002.1"/>
</dbReference>
<comment type="caution">
    <text evidence="5">The sequence shown here is derived from an EMBL/GenBank/DDBJ whole genome shotgun (WGS) entry which is preliminary data.</text>
</comment>
<gene>
    <name evidence="5" type="ORF">HNR50_001709</name>
</gene>
<evidence type="ECO:0000256" key="1">
    <source>
        <dbReference type="ARBA" id="ARBA00001917"/>
    </source>
</evidence>
<evidence type="ECO:0000256" key="3">
    <source>
        <dbReference type="ARBA" id="ARBA00038054"/>
    </source>
</evidence>
<dbReference type="InterPro" id="IPR012349">
    <property type="entry name" value="Split_barrel_FMN-bd"/>
</dbReference>
<name>A0A841R9L0_9SPIO</name>
<dbReference type="Proteomes" id="UP000587760">
    <property type="component" value="Unassembled WGS sequence"/>
</dbReference>
<dbReference type="AlphaFoldDB" id="A0A841R9L0"/>
<dbReference type="Gene3D" id="2.30.110.10">
    <property type="entry name" value="Electron Transport, Fmn-binding Protein, Chain A"/>
    <property type="match status" value="1"/>
</dbReference>
<protein>
    <submittedName>
        <fullName evidence="5">Flavin reductase (DIM6/NTAB) family NADH-FMN oxidoreductase RutF</fullName>
    </submittedName>
</protein>
<reference evidence="5 6" key="1">
    <citation type="submission" date="2020-08" db="EMBL/GenBank/DDBJ databases">
        <title>Genomic Encyclopedia of Type Strains, Phase IV (KMG-IV): sequencing the most valuable type-strain genomes for metagenomic binning, comparative biology and taxonomic classification.</title>
        <authorList>
            <person name="Goeker M."/>
        </authorList>
    </citation>
    <scope>NUCLEOTIDE SEQUENCE [LARGE SCALE GENOMIC DNA]</scope>
    <source>
        <strain evidence="5 6">DSM 2461</strain>
    </source>
</reference>